<organism evidence="1 2">
    <name type="scientific">Trichuris muris</name>
    <name type="common">Mouse whipworm</name>
    <dbReference type="NCBI Taxonomy" id="70415"/>
    <lineage>
        <taxon>Eukaryota</taxon>
        <taxon>Metazoa</taxon>
        <taxon>Ecdysozoa</taxon>
        <taxon>Nematoda</taxon>
        <taxon>Enoplea</taxon>
        <taxon>Dorylaimia</taxon>
        <taxon>Trichinellida</taxon>
        <taxon>Trichuridae</taxon>
        <taxon>Trichuris</taxon>
    </lineage>
</organism>
<evidence type="ECO:0000313" key="1">
    <source>
        <dbReference type="Proteomes" id="UP000046395"/>
    </source>
</evidence>
<name>A0A5S6R0Q3_TRIMR</name>
<dbReference type="AlphaFoldDB" id="A0A5S6R0Q3"/>
<accession>A0A5S6R0Q3</accession>
<proteinExistence type="predicted"/>
<sequence length="211" mass="23176">MNSHKYESKKRRGVPHRSLLDRFTCAQRDSTGLATTVHGRHKEAFPGLAAHSPKDPLRWVHSAALILSLRESGLVKLNGESWTTYHKRVPEQRLCGYFTQAFLQSNRTVAAYPYKCYISDGTTLVSFVRLGSVGGRKRGGLKETSLMIDGTLFDHSLTCQGIDLIVDVASPDGRAEGLAEPLTGWAVDEISVSLMTGEGTRPKALMLTFLG</sequence>
<dbReference type="Proteomes" id="UP000046395">
    <property type="component" value="Unassembled WGS sequence"/>
</dbReference>
<keyword evidence="1" id="KW-1185">Reference proteome</keyword>
<dbReference type="WBParaSite" id="TMUE_3000013231.1">
    <property type="protein sequence ID" value="TMUE_3000013231.1"/>
    <property type="gene ID" value="WBGene00284922"/>
</dbReference>
<reference evidence="2" key="1">
    <citation type="submission" date="2019-12" db="UniProtKB">
        <authorList>
            <consortium name="WormBaseParasite"/>
        </authorList>
    </citation>
    <scope>IDENTIFICATION</scope>
</reference>
<evidence type="ECO:0000313" key="2">
    <source>
        <dbReference type="WBParaSite" id="TMUE_3000013231.1"/>
    </source>
</evidence>
<protein>
    <submittedName>
        <fullName evidence="2">Uncharacterized protein</fullName>
    </submittedName>
</protein>